<comment type="catalytic activity">
    <reaction evidence="12">
        <text>an acyl-CoA + malonyl-CoA + H(+) = a 3-oxoacyl-CoA + CO2 + CoA</text>
        <dbReference type="Rhea" id="RHEA:50252"/>
        <dbReference type="ChEBI" id="CHEBI:15378"/>
        <dbReference type="ChEBI" id="CHEBI:16526"/>
        <dbReference type="ChEBI" id="CHEBI:57287"/>
        <dbReference type="ChEBI" id="CHEBI:57384"/>
        <dbReference type="ChEBI" id="CHEBI:58342"/>
        <dbReference type="ChEBI" id="CHEBI:90726"/>
    </reaction>
    <physiologicalReaction direction="left-to-right" evidence="12">
        <dbReference type="Rhea" id="RHEA:50253"/>
    </physiologicalReaction>
</comment>
<evidence type="ECO:0000256" key="4">
    <source>
        <dbReference type="ARBA" id="ARBA00022679"/>
    </source>
</evidence>
<feature type="transmembrane region" description="Helical" evidence="12">
    <location>
        <begin position="316"/>
        <end position="334"/>
    </location>
</feature>
<dbReference type="GO" id="GO:0019367">
    <property type="term" value="P:fatty acid elongation, saturated fatty acid"/>
    <property type="evidence" value="ECO:0007669"/>
    <property type="project" value="TreeGrafter"/>
</dbReference>
<keyword evidence="7 12" id="KW-1133">Transmembrane helix</keyword>
<evidence type="ECO:0000256" key="7">
    <source>
        <dbReference type="ARBA" id="ARBA00022989"/>
    </source>
</evidence>
<evidence type="ECO:0000313" key="14">
    <source>
        <dbReference type="Proteomes" id="UP001206595"/>
    </source>
</evidence>
<evidence type="ECO:0000256" key="8">
    <source>
        <dbReference type="ARBA" id="ARBA00023098"/>
    </source>
</evidence>
<evidence type="ECO:0000256" key="1">
    <source>
        <dbReference type="ARBA" id="ARBA00004141"/>
    </source>
</evidence>
<keyword evidence="10 12" id="KW-0275">Fatty acid biosynthesis</keyword>
<dbReference type="Proteomes" id="UP001206595">
    <property type="component" value="Unassembled WGS sequence"/>
</dbReference>
<evidence type="ECO:0000256" key="3">
    <source>
        <dbReference type="ARBA" id="ARBA00022516"/>
    </source>
</evidence>
<dbReference type="EC" id="2.3.1.-" evidence="12"/>
<dbReference type="GO" id="GO:0030148">
    <property type="term" value="P:sphingolipid biosynthetic process"/>
    <property type="evidence" value="ECO:0007669"/>
    <property type="project" value="TreeGrafter"/>
</dbReference>
<comment type="caution">
    <text evidence="13">The sequence shown here is derived from an EMBL/GenBank/DDBJ whole genome shotgun (WGS) entry which is preliminary data.</text>
</comment>
<evidence type="ECO:0000256" key="10">
    <source>
        <dbReference type="ARBA" id="ARBA00023160"/>
    </source>
</evidence>
<evidence type="ECO:0000256" key="6">
    <source>
        <dbReference type="ARBA" id="ARBA00022832"/>
    </source>
</evidence>
<evidence type="ECO:0000313" key="13">
    <source>
        <dbReference type="EMBL" id="KAI8576152.1"/>
    </source>
</evidence>
<comment type="catalytic activity">
    <reaction evidence="11">
        <text>a very-long-chain acyl-CoA + malonyl-CoA + H(+) = a very-long-chain 3-oxoacyl-CoA + CO2 + CoA</text>
        <dbReference type="Rhea" id="RHEA:32727"/>
        <dbReference type="ChEBI" id="CHEBI:15378"/>
        <dbReference type="ChEBI" id="CHEBI:16526"/>
        <dbReference type="ChEBI" id="CHEBI:57287"/>
        <dbReference type="ChEBI" id="CHEBI:57384"/>
        <dbReference type="ChEBI" id="CHEBI:90725"/>
        <dbReference type="ChEBI" id="CHEBI:90736"/>
        <dbReference type="EC" id="2.3.1.199"/>
    </reaction>
</comment>
<dbReference type="GO" id="GO:0042761">
    <property type="term" value="P:very long-chain fatty acid biosynthetic process"/>
    <property type="evidence" value="ECO:0007669"/>
    <property type="project" value="TreeGrafter"/>
</dbReference>
<organism evidence="13 14">
    <name type="scientific">Umbelopsis ramanniana AG</name>
    <dbReference type="NCBI Taxonomy" id="1314678"/>
    <lineage>
        <taxon>Eukaryota</taxon>
        <taxon>Fungi</taxon>
        <taxon>Fungi incertae sedis</taxon>
        <taxon>Mucoromycota</taxon>
        <taxon>Mucoromycotina</taxon>
        <taxon>Umbelopsidomycetes</taxon>
        <taxon>Umbelopsidales</taxon>
        <taxon>Umbelopsidaceae</taxon>
        <taxon>Umbelopsis</taxon>
    </lineage>
</organism>
<reference evidence="13" key="2">
    <citation type="journal article" date="2022" name="Proc. Natl. Acad. Sci. U.S.A.">
        <title>Diploid-dominant life cycles characterize the early evolution of Fungi.</title>
        <authorList>
            <person name="Amses K.R."/>
            <person name="Simmons D.R."/>
            <person name="Longcore J.E."/>
            <person name="Mondo S.J."/>
            <person name="Seto K."/>
            <person name="Jeronimo G.H."/>
            <person name="Bonds A.E."/>
            <person name="Quandt C.A."/>
            <person name="Davis W.J."/>
            <person name="Chang Y."/>
            <person name="Federici B.A."/>
            <person name="Kuo A."/>
            <person name="LaButti K."/>
            <person name="Pangilinan J."/>
            <person name="Andreopoulos W."/>
            <person name="Tritt A."/>
            <person name="Riley R."/>
            <person name="Hundley H."/>
            <person name="Johnson J."/>
            <person name="Lipzen A."/>
            <person name="Barry K."/>
            <person name="Lang B.F."/>
            <person name="Cuomo C.A."/>
            <person name="Buchler N.E."/>
            <person name="Grigoriev I.V."/>
            <person name="Spatafora J.W."/>
            <person name="Stajich J.E."/>
            <person name="James T.Y."/>
        </authorList>
    </citation>
    <scope>NUCLEOTIDE SEQUENCE</scope>
    <source>
        <strain evidence="13">AG</strain>
    </source>
</reference>
<gene>
    <name evidence="13" type="ORF">K450DRAFT_258266</name>
</gene>
<name>A0AAD5H9J8_UMBRA</name>
<dbReference type="GO" id="GO:0034626">
    <property type="term" value="P:fatty acid elongation, polyunsaturated fatty acid"/>
    <property type="evidence" value="ECO:0007669"/>
    <property type="project" value="TreeGrafter"/>
</dbReference>
<keyword evidence="5 12" id="KW-0812">Transmembrane</keyword>
<accession>A0AAD5H9J8</accession>
<dbReference type="InterPro" id="IPR002076">
    <property type="entry name" value="ELO_fam"/>
</dbReference>
<comment type="subcellular location">
    <subcellularLocation>
        <location evidence="1">Membrane</location>
        <topology evidence="1">Multi-pass membrane protein</topology>
    </subcellularLocation>
</comment>
<dbReference type="AlphaFoldDB" id="A0AAD5H9J8"/>
<evidence type="ECO:0000256" key="9">
    <source>
        <dbReference type="ARBA" id="ARBA00023136"/>
    </source>
</evidence>
<reference evidence="13" key="1">
    <citation type="submission" date="2021-06" db="EMBL/GenBank/DDBJ databases">
        <authorList>
            <consortium name="DOE Joint Genome Institute"/>
            <person name="Mondo S.J."/>
            <person name="Amses K.R."/>
            <person name="Simmons D.R."/>
            <person name="Longcore J.E."/>
            <person name="Seto K."/>
            <person name="Alves G.H."/>
            <person name="Bonds A.E."/>
            <person name="Quandt C.A."/>
            <person name="Davis W.J."/>
            <person name="Chang Y."/>
            <person name="Letcher P.M."/>
            <person name="Powell M.J."/>
            <person name="Kuo A."/>
            <person name="Labutti K."/>
            <person name="Pangilinan J."/>
            <person name="Andreopoulos W."/>
            <person name="Tritt A."/>
            <person name="Riley R."/>
            <person name="Hundley H."/>
            <person name="Johnson J."/>
            <person name="Lipzen A."/>
            <person name="Barry K."/>
            <person name="Berbee M.L."/>
            <person name="Buchler N.E."/>
            <person name="Grigoriev I.V."/>
            <person name="Spatafora J.W."/>
            <person name="Stajich J.E."/>
            <person name="James T.Y."/>
        </authorList>
    </citation>
    <scope>NUCLEOTIDE SEQUENCE</scope>
    <source>
        <strain evidence="13">AG</strain>
    </source>
</reference>
<keyword evidence="6 12" id="KW-0276">Fatty acid metabolism</keyword>
<proteinExistence type="inferred from homology"/>
<keyword evidence="3 12" id="KW-0444">Lipid biosynthesis</keyword>
<dbReference type="GO" id="GO:0005789">
    <property type="term" value="C:endoplasmic reticulum membrane"/>
    <property type="evidence" value="ECO:0007669"/>
    <property type="project" value="TreeGrafter"/>
</dbReference>
<comment type="similarity">
    <text evidence="2 12">Belongs to the ELO family.</text>
</comment>
<dbReference type="PANTHER" id="PTHR11157">
    <property type="entry name" value="FATTY ACID ACYL TRANSFERASE-RELATED"/>
    <property type="match status" value="1"/>
</dbReference>
<keyword evidence="14" id="KW-1185">Reference proteome</keyword>
<evidence type="ECO:0000256" key="2">
    <source>
        <dbReference type="ARBA" id="ARBA00007263"/>
    </source>
</evidence>
<keyword evidence="4 12" id="KW-0808">Transferase</keyword>
<evidence type="ECO:0000256" key="11">
    <source>
        <dbReference type="ARBA" id="ARBA00047375"/>
    </source>
</evidence>
<keyword evidence="9 12" id="KW-0472">Membrane</keyword>
<feature type="transmembrane region" description="Helical" evidence="12">
    <location>
        <begin position="149"/>
        <end position="167"/>
    </location>
</feature>
<dbReference type="InterPro" id="IPR030457">
    <property type="entry name" value="ELO_CS"/>
</dbReference>
<evidence type="ECO:0000256" key="12">
    <source>
        <dbReference type="RuleBase" id="RU361115"/>
    </source>
</evidence>
<dbReference type="Pfam" id="PF01151">
    <property type="entry name" value="ELO"/>
    <property type="match status" value="1"/>
</dbReference>
<dbReference type="PANTHER" id="PTHR11157:SF134">
    <property type="entry name" value="ELONGATION OF FATTY ACIDS PROTEIN 1-RELATED"/>
    <property type="match status" value="1"/>
</dbReference>
<keyword evidence="8 12" id="KW-0443">Lipid metabolism</keyword>
<feature type="transmembrane region" description="Helical" evidence="12">
    <location>
        <begin position="179"/>
        <end position="198"/>
    </location>
</feature>
<dbReference type="RefSeq" id="XP_051441156.1">
    <property type="nucleotide sequence ID" value="XM_051591813.1"/>
</dbReference>
<feature type="transmembrane region" description="Helical" evidence="12">
    <location>
        <begin position="354"/>
        <end position="374"/>
    </location>
</feature>
<protein>
    <recommendedName>
        <fullName evidence="12">Elongation of fatty acids protein</fullName>
        <ecNumber evidence="12">2.3.1.-</ecNumber>
    </recommendedName>
</protein>
<dbReference type="GO" id="GO:0009922">
    <property type="term" value="F:fatty acid elongase activity"/>
    <property type="evidence" value="ECO:0007669"/>
    <property type="project" value="UniProtKB-EC"/>
</dbReference>
<dbReference type="EMBL" id="MU620961">
    <property type="protein sequence ID" value="KAI8576152.1"/>
    <property type="molecule type" value="Genomic_DNA"/>
</dbReference>
<feature type="transmembrane region" description="Helical" evidence="12">
    <location>
        <begin position="67"/>
        <end position="86"/>
    </location>
</feature>
<sequence>MMAFIHERRCCYPRTESGLGTNGKKREFPFCSAQAGQSAHESSALIFFLPLFHNNFFWVYFFQPSIFRATSSFSLLCIFFFFFHSFDKPILLYYRMAAHQLLDKFSLETPFGVALYPYFDKVYTAVTGKSANSFAFIEGVTPLSTQREVLISCITYLVVIFGGQYLLRSASAFKFKLLFQIHNLLLTLVSLSLLLLVIEQLLPIIVRHGLLHAVCSTEGWTQRLELLYYLNYLVKYWELADTVFLVVKKKKLEFLHYFHHSMTMVLCYTQLVGRTTVSWVPIVLNLTVHVAMYWYYLQTSRGLRIWWKKYLTTMQIIQFVIDLVVIYACSYSYFTFTYAPYLPGGFGDCAGTEGAAAFGCALLTSYLFLFINFYRQTYKAKAKQPRTATKTPEIKNDVKDVRPIKA</sequence>
<dbReference type="GO" id="GO:0034625">
    <property type="term" value="P:fatty acid elongation, monounsaturated fatty acid"/>
    <property type="evidence" value="ECO:0007669"/>
    <property type="project" value="TreeGrafter"/>
</dbReference>
<dbReference type="GeneID" id="75917156"/>
<evidence type="ECO:0000256" key="5">
    <source>
        <dbReference type="ARBA" id="ARBA00022692"/>
    </source>
</evidence>
<feature type="transmembrane region" description="Helical" evidence="12">
    <location>
        <begin position="277"/>
        <end position="296"/>
    </location>
</feature>
<dbReference type="PROSITE" id="PS01188">
    <property type="entry name" value="ELO"/>
    <property type="match status" value="1"/>
</dbReference>